<keyword evidence="3 5" id="KW-1133">Transmembrane helix</keyword>
<sequence>MSNKESRQGQQPPPKELKRDIGFLDLTFLSLGGQSPFLSILLYGTVTIIEAGLFGPIVILLGTLLVLLNGLAVYELSKRFTKAGGYYTYAFYSLTRRLGFETGWVYLLYSVAYGSAYILGAGYVMSSVLGISPWITVSVVLGLGSALVLSGIKPSSKYAMFASILEIVLMTTLAILFLHSTGFRFYNPFSKIPSFGDIALGILFGSSIPTGYGSITPNAGEVKDPKRTVSRAIVTVILIGGLLAAFDVYAITDHLSFYGLNPANVNIVSLIESRFGVVTFALVIFGAMNDSILATLAYMTATSRTIFAMASNGLFPEKLSQLKNYKPTNAILITIALFFGITVLSLFSLMQAFEAFVVVSSISLFANLFIHLAADSSLFKISLKRASRRRTEIALAIGGAVFTIIDLVASIGNTSYTMVYVFFAWIIIGFLIAEVEDMAKQEQNEAEAEEKHRSRS</sequence>
<keyword evidence="8" id="KW-1185">Reference proteome</keyword>
<evidence type="ECO:0000256" key="3">
    <source>
        <dbReference type="ARBA" id="ARBA00022989"/>
    </source>
</evidence>
<organism evidence="7 8">
    <name type="scientific">Sulfuracidifex metallicus DSM 6482 = JCM 9184</name>
    <dbReference type="NCBI Taxonomy" id="523847"/>
    <lineage>
        <taxon>Archaea</taxon>
        <taxon>Thermoproteota</taxon>
        <taxon>Thermoprotei</taxon>
        <taxon>Sulfolobales</taxon>
        <taxon>Sulfolobaceae</taxon>
        <taxon>Sulfuracidifex</taxon>
    </lineage>
</organism>
<feature type="transmembrane region" description="Helical" evidence="5">
    <location>
        <begin position="330"/>
        <end position="349"/>
    </location>
</feature>
<feature type="transmembrane region" description="Helical" evidence="5">
    <location>
        <begin position="232"/>
        <end position="252"/>
    </location>
</feature>
<evidence type="ECO:0000313" key="8">
    <source>
        <dbReference type="Proteomes" id="UP000470772"/>
    </source>
</evidence>
<feature type="transmembrane region" description="Helical" evidence="5">
    <location>
        <begin position="355"/>
        <end position="373"/>
    </location>
</feature>
<dbReference type="OrthoDB" id="43026at2157"/>
<comment type="caution">
    <text evidence="7">The sequence shown here is derived from an EMBL/GenBank/DDBJ whole genome shotgun (WGS) entry which is preliminary data.</text>
</comment>
<gene>
    <name evidence="7" type="ORF">GC250_05395</name>
</gene>
<feature type="transmembrane region" description="Helical" evidence="5">
    <location>
        <begin position="393"/>
        <end position="411"/>
    </location>
</feature>
<dbReference type="GO" id="GO:0016020">
    <property type="term" value="C:membrane"/>
    <property type="evidence" value="ECO:0007669"/>
    <property type="project" value="UniProtKB-SubCell"/>
</dbReference>
<feature type="transmembrane region" description="Helical" evidence="5">
    <location>
        <begin position="21"/>
        <end position="46"/>
    </location>
</feature>
<protein>
    <submittedName>
        <fullName evidence="7">Amino acid permease</fullName>
    </submittedName>
</protein>
<proteinExistence type="predicted"/>
<dbReference type="RefSeq" id="WP_054837601.1">
    <property type="nucleotide sequence ID" value="NZ_BBBY01000001.1"/>
</dbReference>
<dbReference type="InterPro" id="IPR004841">
    <property type="entry name" value="AA-permease/SLC12A_dom"/>
</dbReference>
<feature type="transmembrane region" description="Helical" evidence="5">
    <location>
        <begin position="198"/>
        <end position="220"/>
    </location>
</feature>
<evidence type="ECO:0000256" key="1">
    <source>
        <dbReference type="ARBA" id="ARBA00004141"/>
    </source>
</evidence>
<reference evidence="7 8" key="1">
    <citation type="submission" date="2019-10" db="EMBL/GenBank/DDBJ databases">
        <title>Sequencing and Assembly of Multiple Reported Metal-Biooxidizing Members of the Extremely Thermoacidophilic Archaeal Family Sulfolobaceae.</title>
        <authorList>
            <person name="Counts J.A."/>
            <person name="Kelly R.M."/>
        </authorList>
    </citation>
    <scope>NUCLEOTIDE SEQUENCE [LARGE SCALE GENOMIC DNA]</scope>
    <source>
        <strain evidence="7 8">DSM 6482</strain>
    </source>
</reference>
<dbReference type="PIRSF" id="PIRSF006060">
    <property type="entry name" value="AA_transporter"/>
    <property type="match status" value="1"/>
</dbReference>
<feature type="transmembrane region" description="Helical" evidence="5">
    <location>
        <begin position="52"/>
        <end position="74"/>
    </location>
</feature>
<dbReference type="Gene3D" id="1.20.1740.10">
    <property type="entry name" value="Amino acid/polyamine transporter I"/>
    <property type="match status" value="1"/>
</dbReference>
<feature type="domain" description="Amino acid permease/ SLC12A" evidence="6">
    <location>
        <begin position="26"/>
        <end position="420"/>
    </location>
</feature>
<feature type="transmembrane region" description="Helical" evidence="5">
    <location>
        <begin position="104"/>
        <end position="125"/>
    </location>
</feature>
<accession>A0A6A9QNM7</accession>
<name>A0A6A9QNM7_SULME</name>
<keyword evidence="4 5" id="KW-0472">Membrane</keyword>
<keyword evidence="2 5" id="KW-0812">Transmembrane</keyword>
<feature type="transmembrane region" description="Helical" evidence="5">
    <location>
        <begin position="417"/>
        <end position="435"/>
    </location>
</feature>
<evidence type="ECO:0000256" key="2">
    <source>
        <dbReference type="ARBA" id="ARBA00022692"/>
    </source>
</evidence>
<comment type="subcellular location">
    <subcellularLocation>
        <location evidence="1">Membrane</location>
        <topology evidence="1">Multi-pass membrane protein</topology>
    </subcellularLocation>
</comment>
<dbReference type="Pfam" id="PF00324">
    <property type="entry name" value="AA_permease"/>
    <property type="match status" value="1"/>
</dbReference>
<dbReference type="InterPro" id="IPR050367">
    <property type="entry name" value="APC_superfamily"/>
</dbReference>
<evidence type="ECO:0000256" key="4">
    <source>
        <dbReference type="ARBA" id="ARBA00023136"/>
    </source>
</evidence>
<dbReference type="EMBL" id="WGGD01000005">
    <property type="protein sequence ID" value="MUN28885.1"/>
    <property type="molecule type" value="Genomic_DNA"/>
</dbReference>
<feature type="transmembrane region" description="Helical" evidence="5">
    <location>
        <begin position="131"/>
        <end position="152"/>
    </location>
</feature>
<dbReference type="PANTHER" id="PTHR42770">
    <property type="entry name" value="AMINO ACID TRANSPORTER-RELATED"/>
    <property type="match status" value="1"/>
</dbReference>
<dbReference type="Proteomes" id="UP000470772">
    <property type="component" value="Unassembled WGS sequence"/>
</dbReference>
<feature type="transmembrane region" description="Helical" evidence="5">
    <location>
        <begin position="275"/>
        <end position="299"/>
    </location>
</feature>
<dbReference type="PANTHER" id="PTHR42770:SF11">
    <property type="entry name" value="INNER MEMBRANE TRANSPORT PROTEIN YBAT"/>
    <property type="match status" value="1"/>
</dbReference>
<evidence type="ECO:0000313" key="7">
    <source>
        <dbReference type="EMBL" id="MUN28885.1"/>
    </source>
</evidence>
<feature type="transmembrane region" description="Helical" evidence="5">
    <location>
        <begin position="159"/>
        <end position="178"/>
    </location>
</feature>
<evidence type="ECO:0000256" key="5">
    <source>
        <dbReference type="SAM" id="Phobius"/>
    </source>
</evidence>
<dbReference type="AlphaFoldDB" id="A0A6A9QNM7"/>
<evidence type="ECO:0000259" key="6">
    <source>
        <dbReference type="Pfam" id="PF00324"/>
    </source>
</evidence>
<dbReference type="GO" id="GO:0055085">
    <property type="term" value="P:transmembrane transport"/>
    <property type="evidence" value="ECO:0007669"/>
    <property type="project" value="InterPro"/>
</dbReference>